<evidence type="ECO:0000259" key="4">
    <source>
        <dbReference type="SMART" id="SM00797"/>
    </source>
</evidence>
<protein>
    <submittedName>
        <fullName evidence="5">Biotin-dependent carboxyltransferase family protein</fullName>
    </submittedName>
</protein>
<keyword evidence="3" id="KW-0067">ATP-binding</keyword>
<gene>
    <name evidence="5" type="ORF">RND15_02230</name>
</gene>
<feature type="domain" description="Carboxyltransferase" evidence="4">
    <location>
        <begin position="32"/>
        <end position="300"/>
    </location>
</feature>
<dbReference type="SUPFAM" id="SSF50891">
    <property type="entry name" value="Cyclophilin-like"/>
    <property type="match status" value="1"/>
</dbReference>
<dbReference type="NCBIfam" id="TIGR00724">
    <property type="entry name" value="urea_amlyse_rel"/>
    <property type="match status" value="1"/>
</dbReference>
<reference evidence="5" key="1">
    <citation type="submission" date="2024-05" db="EMBL/GenBank/DDBJ databases">
        <title>30 novel species of actinomycetes from the DSMZ collection.</title>
        <authorList>
            <person name="Nouioui I."/>
        </authorList>
    </citation>
    <scope>NUCLEOTIDE SEQUENCE</scope>
    <source>
        <strain evidence="5">DSM 41529</strain>
    </source>
</reference>
<keyword evidence="2" id="KW-0378">Hydrolase</keyword>
<proteinExistence type="predicted"/>
<evidence type="ECO:0000313" key="5">
    <source>
        <dbReference type="EMBL" id="MDT0541535.1"/>
    </source>
</evidence>
<dbReference type="InterPro" id="IPR003778">
    <property type="entry name" value="CT_A_B"/>
</dbReference>
<dbReference type="EMBL" id="JAVRFD010000001">
    <property type="protein sequence ID" value="MDT0541535.1"/>
    <property type="molecule type" value="Genomic_DNA"/>
</dbReference>
<keyword evidence="1" id="KW-0547">Nucleotide-binding</keyword>
<sequence>MTHTTMPAATLEILAPGPLTTVQDLGRPGWAHIGVTASGAADRDALTLANRLIGNPEGAAALEVTFGGLRLRLRARGPGGTPSVRYVALTGAPCPARLDDGRMLAPNTPIAVYDGQVLELGPPPSGLRTYVAVRGGIDVEPSLGSRATDLLSGLGPAPLTAGALLPVGAPGGPMPGVDLAPRPALPDDITLRVVPGPRDDWFDPVSVRTLYRQPWEATSRSNRVGIRFDGPALRRVREGELPAEGMARGSLQVPPNGLPVLFLADHPVTGGYPVIGVVHAADLSLAGQIRPGGRVWFRPE</sequence>
<dbReference type="SMART" id="SM00797">
    <property type="entry name" value="AHS2"/>
    <property type="match status" value="1"/>
</dbReference>
<keyword evidence="6" id="KW-1185">Reference proteome</keyword>
<evidence type="ECO:0000256" key="1">
    <source>
        <dbReference type="ARBA" id="ARBA00022741"/>
    </source>
</evidence>
<name>A0ABU2X6K0_9ACTN</name>
<dbReference type="Pfam" id="PF02626">
    <property type="entry name" value="CT_A_B"/>
    <property type="match status" value="1"/>
</dbReference>
<dbReference type="InterPro" id="IPR052708">
    <property type="entry name" value="PxpC"/>
</dbReference>
<dbReference type="InterPro" id="IPR029000">
    <property type="entry name" value="Cyclophilin-like_dom_sf"/>
</dbReference>
<evidence type="ECO:0000256" key="2">
    <source>
        <dbReference type="ARBA" id="ARBA00022801"/>
    </source>
</evidence>
<dbReference type="PANTHER" id="PTHR43309">
    <property type="entry name" value="5-OXOPROLINASE SUBUNIT C"/>
    <property type="match status" value="1"/>
</dbReference>
<accession>A0ABU2X6K0</accession>
<evidence type="ECO:0000313" key="6">
    <source>
        <dbReference type="Proteomes" id="UP001180754"/>
    </source>
</evidence>
<organism evidence="5 6">
    <name type="scientific">Streptomyces lonegramiae</name>
    <dbReference type="NCBI Taxonomy" id="3075524"/>
    <lineage>
        <taxon>Bacteria</taxon>
        <taxon>Bacillati</taxon>
        <taxon>Actinomycetota</taxon>
        <taxon>Actinomycetes</taxon>
        <taxon>Kitasatosporales</taxon>
        <taxon>Streptomycetaceae</taxon>
        <taxon>Streptomyces</taxon>
    </lineage>
</organism>
<evidence type="ECO:0000256" key="3">
    <source>
        <dbReference type="ARBA" id="ARBA00022840"/>
    </source>
</evidence>
<comment type="caution">
    <text evidence="5">The sequence shown here is derived from an EMBL/GenBank/DDBJ whole genome shotgun (WGS) entry which is preliminary data.</text>
</comment>
<dbReference type="PANTHER" id="PTHR43309:SF3">
    <property type="entry name" value="5-OXOPROLINASE SUBUNIT C"/>
    <property type="match status" value="1"/>
</dbReference>
<dbReference type="Proteomes" id="UP001180754">
    <property type="component" value="Unassembled WGS sequence"/>
</dbReference>
<dbReference type="Gene3D" id="2.40.100.10">
    <property type="entry name" value="Cyclophilin-like"/>
    <property type="match status" value="1"/>
</dbReference>